<feature type="region of interest" description="Disordered" evidence="1">
    <location>
        <begin position="186"/>
        <end position="215"/>
    </location>
</feature>
<gene>
    <name evidence="2" type="ORF">AWC05_18620</name>
</gene>
<dbReference type="AlphaFoldDB" id="A0A1X1UD43"/>
<name>A0A1X1UD43_MYCFL</name>
<sequence length="259" mass="27065">MRQRWAWAPDWQMPLLVHHLRRRQAMALPDPAGAATLRPGQMILADPVAPVPVDPAAQADLKVVPVDPAAQADLKVVPAGPVAPAALGNTARAAQVDLKVVPAGPVARAGRDIPAALVSMVRADLVVPAGRVARADPVVPAGRGTEIRTAATSTTRRGATDLALGDRVSRLVRRGIDRSRRLAVRGTMARSTTGATRKPPCGIPVSTPGASGSSGCGSRCKSLTSTHHDARFAARRGGRRALLCGLGRRGWPQRLTLLA</sequence>
<accession>A0A1X1UD43</accession>
<organism evidence="2 3">
    <name type="scientific">Mycobacterium florentinum</name>
    <dbReference type="NCBI Taxonomy" id="292462"/>
    <lineage>
        <taxon>Bacteria</taxon>
        <taxon>Bacillati</taxon>
        <taxon>Actinomycetota</taxon>
        <taxon>Actinomycetes</taxon>
        <taxon>Mycobacteriales</taxon>
        <taxon>Mycobacteriaceae</taxon>
        <taxon>Mycobacterium</taxon>
        <taxon>Mycobacterium simiae complex</taxon>
    </lineage>
</organism>
<proteinExistence type="predicted"/>
<evidence type="ECO:0000256" key="1">
    <source>
        <dbReference type="SAM" id="MobiDB-lite"/>
    </source>
</evidence>
<comment type="caution">
    <text evidence="2">The sequence shown here is derived from an EMBL/GenBank/DDBJ whole genome shotgun (WGS) entry which is preliminary data.</text>
</comment>
<protein>
    <submittedName>
        <fullName evidence="2">Uncharacterized protein</fullName>
    </submittedName>
</protein>
<dbReference type="Proteomes" id="UP000193010">
    <property type="component" value="Unassembled WGS sequence"/>
</dbReference>
<dbReference type="EMBL" id="LQOV01000008">
    <property type="protein sequence ID" value="ORV54599.1"/>
    <property type="molecule type" value="Genomic_DNA"/>
</dbReference>
<evidence type="ECO:0000313" key="3">
    <source>
        <dbReference type="Proteomes" id="UP000193010"/>
    </source>
</evidence>
<evidence type="ECO:0000313" key="2">
    <source>
        <dbReference type="EMBL" id="ORV54599.1"/>
    </source>
</evidence>
<keyword evidence="3" id="KW-1185">Reference proteome</keyword>
<reference evidence="2 3" key="1">
    <citation type="submission" date="2016-01" db="EMBL/GenBank/DDBJ databases">
        <title>The new phylogeny of the genus Mycobacterium.</title>
        <authorList>
            <person name="Tarcisio F."/>
            <person name="Conor M."/>
            <person name="Antonella G."/>
            <person name="Elisabetta G."/>
            <person name="Giulia F.S."/>
            <person name="Sara T."/>
            <person name="Anna F."/>
            <person name="Clotilde B."/>
            <person name="Roberto B."/>
            <person name="Veronica D.S."/>
            <person name="Fabio R."/>
            <person name="Monica P."/>
            <person name="Olivier J."/>
            <person name="Enrico T."/>
            <person name="Nicola S."/>
        </authorList>
    </citation>
    <scope>NUCLEOTIDE SEQUENCE [LARGE SCALE GENOMIC DNA]</scope>
    <source>
        <strain evidence="2 3">DSM 44852</strain>
    </source>
</reference>